<dbReference type="AlphaFoldDB" id="A0A537JXD2"/>
<evidence type="ECO:0000313" key="2">
    <source>
        <dbReference type="EMBL" id="TMI87912.1"/>
    </source>
</evidence>
<proteinExistence type="predicted"/>
<gene>
    <name evidence="2" type="ORF">E6H00_14195</name>
</gene>
<reference evidence="2 3" key="1">
    <citation type="journal article" date="2019" name="Nat. Microbiol.">
        <title>Mediterranean grassland soil C-N compound turnover is dependent on rainfall and depth, and is mediated by genomically divergent microorganisms.</title>
        <authorList>
            <person name="Diamond S."/>
            <person name="Andeer P.F."/>
            <person name="Li Z."/>
            <person name="Crits-Christoph A."/>
            <person name="Burstein D."/>
            <person name="Anantharaman K."/>
            <person name="Lane K.R."/>
            <person name="Thomas B.C."/>
            <person name="Pan C."/>
            <person name="Northen T.R."/>
            <person name="Banfield J.F."/>
        </authorList>
    </citation>
    <scope>NUCLEOTIDE SEQUENCE [LARGE SCALE GENOMIC DNA]</scope>
    <source>
        <strain evidence="2">NP_3</strain>
    </source>
</reference>
<name>A0A537JXD2_9BACT</name>
<evidence type="ECO:0000313" key="3">
    <source>
        <dbReference type="Proteomes" id="UP000318509"/>
    </source>
</evidence>
<feature type="transmembrane region" description="Helical" evidence="1">
    <location>
        <begin position="42"/>
        <end position="62"/>
    </location>
</feature>
<comment type="caution">
    <text evidence="2">The sequence shown here is derived from an EMBL/GenBank/DDBJ whole genome shotgun (WGS) entry which is preliminary data.</text>
</comment>
<dbReference type="EMBL" id="VBAK01000149">
    <property type="protein sequence ID" value="TMI87912.1"/>
    <property type="molecule type" value="Genomic_DNA"/>
</dbReference>
<sequence>MGVLGGFLLRVGVEMTASRAGDLLLAAAAGSVDPRATLLARLWLLSAVLVTLGAAAAAYALVRENRMLWMLVAMACVAVPLLAP</sequence>
<protein>
    <submittedName>
        <fullName evidence="2">Uncharacterized protein</fullName>
    </submittedName>
</protein>
<keyword evidence="1" id="KW-0472">Membrane</keyword>
<keyword evidence="1" id="KW-0812">Transmembrane</keyword>
<evidence type="ECO:0000256" key="1">
    <source>
        <dbReference type="SAM" id="Phobius"/>
    </source>
</evidence>
<dbReference type="Proteomes" id="UP000318509">
    <property type="component" value="Unassembled WGS sequence"/>
</dbReference>
<keyword evidence="1" id="KW-1133">Transmembrane helix</keyword>
<accession>A0A537JXD2</accession>
<organism evidence="2 3">
    <name type="scientific">Candidatus Segetimicrobium genomatis</name>
    <dbReference type="NCBI Taxonomy" id="2569760"/>
    <lineage>
        <taxon>Bacteria</taxon>
        <taxon>Bacillati</taxon>
        <taxon>Candidatus Sysuimicrobiota</taxon>
        <taxon>Candidatus Sysuimicrobiia</taxon>
        <taxon>Candidatus Sysuimicrobiales</taxon>
        <taxon>Candidatus Segetimicrobiaceae</taxon>
        <taxon>Candidatus Segetimicrobium</taxon>
    </lineage>
</organism>